<evidence type="ECO:0000313" key="1">
    <source>
        <dbReference type="EMBL" id="GGZ45542.1"/>
    </source>
</evidence>
<proteinExistence type="predicted"/>
<organism evidence="1 2">
    <name type="scientific">Mesonia mobilis</name>
    <dbReference type="NCBI Taxonomy" id="369791"/>
    <lineage>
        <taxon>Bacteria</taxon>
        <taxon>Pseudomonadati</taxon>
        <taxon>Bacteroidota</taxon>
        <taxon>Flavobacteriia</taxon>
        <taxon>Flavobacteriales</taxon>
        <taxon>Flavobacteriaceae</taxon>
        <taxon>Mesonia</taxon>
    </lineage>
</organism>
<comment type="caution">
    <text evidence="1">The sequence shown here is derived from an EMBL/GenBank/DDBJ whole genome shotgun (WGS) entry which is preliminary data.</text>
</comment>
<gene>
    <name evidence="1" type="ORF">GCM10008088_03480</name>
</gene>
<accession>A0ABQ3BHK2</accession>
<name>A0ABQ3BHK2_9FLAO</name>
<sequence>MAACSSDDDSSGSNDNVTSAEITLLDANSDLVSGMTVYAYSESTWEVIGNDTFFADFQAASNSEGIATFSNLTTDTEFNELTDYTHTYRFVVNYSINGTDTSKVLPITFELGDDISETITLD</sequence>
<keyword evidence="2" id="KW-1185">Reference proteome</keyword>
<protein>
    <submittedName>
        <fullName evidence="1">Uncharacterized protein</fullName>
    </submittedName>
</protein>
<evidence type="ECO:0000313" key="2">
    <source>
        <dbReference type="Proteomes" id="UP000615593"/>
    </source>
</evidence>
<dbReference type="Proteomes" id="UP000615593">
    <property type="component" value="Unassembled WGS sequence"/>
</dbReference>
<reference evidence="2" key="1">
    <citation type="journal article" date="2019" name="Int. J. Syst. Evol. Microbiol.">
        <title>The Global Catalogue of Microorganisms (GCM) 10K type strain sequencing project: providing services to taxonomists for standard genome sequencing and annotation.</title>
        <authorList>
            <consortium name="The Broad Institute Genomics Platform"/>
            <consortium name="The Broad Institute Genome Sequencing Center for Infectious Disease"/>
            <person name="Wu L."/>
            <person name="Ma J."/>
        </authorList>
    </citation>
    <scope>NUCLEOTIDE SEQUENCE [LARGE SCALE GENOMIC DNA]</scope>
    <source>
        <strain evidence="2">KCTC 12708</strain>
    </source>
</reference>
<dbReference type="EMBL" id="BMWY01000001">
    <property type="protein sequence ID" value="GGZ45542.1"/>
    <property type="molecule type" value="Genomic_DNA"/>
</dbReference>